<dbReference type="GO" id="GO:0004222">
    <property type="term" value="F:metalloendopeptidase activity"/>
    <property type="evidence" value="ECO:0007669"/>
    <property type="project" value="TreeGrafter"/>
</dbReference>
<organism evidence="2 3">
    <name type="scientific">Leptospira ognonensis</name>
    <dbReference type="NCBI Taxonomy" id="2484945"/>
    <lineage>
        <taxon>Bacteria</taxon>
        <taxon>Pseudomonadati</taxon>
        <taxon>Spirochaetota</taxon>
        <taxon>Spirochaetia</taxon>
        <taxon>Leptospirales</taxon>
        <taxon>Leptospiraceae</taxon>
        <taxon>Leptospira</taxon>
    </lineage>
</organism>
<gene>
    <name evidence="2" type="ORF">EHQ58_17070</name>
</gene>
<dbReference type="Gene3D" id="2.70.70.10">
    <property type="entry name" value="Glucose Permease (Domain IIA)"/>
    <property type="match status" value="1"/>
</dbReference>
<dbReference type="InterPro" id="IPR016047">
    <property type="entry name" value="M23ase_b-sheet_dom"/>
</dbReference>
<dbReference type="EMBL" id="RQGD01000046">
    <property type="protein sequence ID" value="TGL56339.1"/>
    <property type="molecule type" value="Genomic_DNA"/>
</dbReference>
<dbReference type="CDD" id="cd12797">
    <property type="entry name" value="M23_peptidase"/>
    <property type="match status" value="1"/>
</dbReference>
<comment type="caution">
    <text evidence="2">The sequence shown here is derived from an EMBL/GenBank/DDBJ whole genome shotgun (WGS) entry which is preliminary data.</text>
</comment>
<evidence type="ECO:0000313" key="3">
    <source>
        <dbReference type="Proteomes" id="UP000297693"/>
    </source>
</evidence>
<keyword evidence="3" id="KW-1185">Reference proteome</keyword>
<reference evidence="2" key="1">
    <citation type="journal article" date="2019" name="PLoS Negl. Trop. Dis.">
        <title>Revisiting the worldwide diversity of Leptospira species in the environment.</title>
        <authorList>
            <person name="Vincent A.T."/>
            <person name="Schiettekatte O."/>
            <person name="Bourhy P."/>
            <person name="Veyrier F.J."/>
            <person name="Picardeau M."/>
        </authorList>
    </citation>
    <scope>NUCLEOTIDE SEQUENCE [LARGE SCALE GENOMIC DNA]</scope>
    <source>
        <strain evidence="2">201702476</strain>
    </source>
</reference>
<dbReference type="Proteomes" id="UP000297693">
    <property type="component" value="Unassembled WGS sequence"/>
</dbReference>
<dbReference type="InterPro" id="IPR011055">
    <property type="entry name" value="Dup_hybrid_motif"/>
</dbReference>
<evidence type="ECO:0000259" key="1">
    <source>
        <dbReference type="Pfam" id="PF01551"/>
    </source>
</evidence>
<accession>A0A4R9JU71</accession>
<proteinExistence type="predicted"/>
<dbReference type="RefSeq" id="WP_135625171.1">
    <property type="nucleotide sequence ID" value="NZ_RQGD01000046.1"/>
</dbReference>
<dbReference type="PANTHER" id="PTHR21666:SF270">
    <property type="entry name" value="MUREIN HYDROLASE ACTIVATOR ENVC"/>
    <property type="match status" value="1"/>
</dbReference>
<protein>
    <submittedName>
        <fullName evidence="2">M23 family metallopeptidase</fullName>
    </submittedName>
</protein>
<evidence type="ECO:0000313" key="2">
    <source>
        <dbReference type="EMBL" id="TGL56339.1"/>
    </source>
</evidence>
<dbReference type="AlphaFoldDB" id="A0A4R9JU71"/>
<dbReference type="InterPro" id="IPR050570">
    <property type="entry name" value="Cell_wall_metabolism_enzyme"/>
</dbReference>
<dbReference type="SUPFAM" id="SSF51261">
    <property type="entry name" value="Duplicated hybrid motif"/>
    <property type="match status" value="1"/>
</dbReference>
<dbReference type="Pfam" id="PF01551">
    <property type="entry name" value="Peptidase_M23"/>
    <property type="match status" value="1"/>
</dbReference>
<name>A0A4R9JU71_9LEPT</name>
<feature type="domain" description="M23ase beta-sheet core" evidence="1">
    <location>
        <begin position="107"/>
        <end position="196"/>
    </location>
</feature>
<sequence>MNLHRSLFCTLLLLSMHCQSSKGYAYKSNPLFGWLKSDSFERKIDTDPIFKRYPSLIAESFEFPAGGKYAEGYYIAQKFGVENSKFGNRLHLGEDWNFVGGGDSDYASPIYAIGDGVVSVTANYGGGWGKVIRIVHKVNQQVVVDMPFIESLYAHLYTIEVEPGQMVKKGEWIGSIGDAGGKYPAHLHFELRSKKDQPLGGGYSLTTDGYIPPTRFLIQQLSKEKKISEEQFTFEKSILP</sequence>
<dbReference type="OrthoDB" id="332624at2"/>
<dbReference type="PANTHER" id="PTHR21666">
    <property type="entry name" value="PEPTIDASE-RELATED"/>
    <property type="match status" value="1"/>
</dbReference>